<dbReference type="Pfam" id="PF13432">
    <property type="entry name" value="TPR_16"/>
    <property type="match status" value="1"/>
</dbReference>
<dbReference type="SMART" id="SM00028">
    <property type="entry name" value="TPR"/>
    <property type="match status" value="4"/>
</dbReference>
<dbReference type="Gene3D" id="1.25.40.10">
    <property type="entry name" value="Tetratricopeptide repeat domain"/>
    <property type="match status" value="2"/>
</dbReference>
<sequence length="347" mass="39799">MKKFYLLFLCFSTLGFAQNKAEAEKKIREGIALHDQKKYDEALSRYNEALNLDKNNPFALAEKAMTLEASKKYNEAIEVCDLIFKLYPNGDNKSVYVTYGNALDHSGNLDTAIKIYDEGIKKYPNYYHLYFNKGIALFNAKESTKAAEAFQNATKLNPGHAASYNALAVLDKSNRVASILASGRYLILDNKSPKAKVNLATLVSLMKRGVSQKEDKTINITFDQKSVDQIEKKIIAPNDFSITDITLTMSAALDFDEKNKDKTEIQKFTNKLTSVCESMKEVKPKQKGYYWDFLAPYFIEMNDKKLLEPFANIIFLAIQDKDAIQYNEQHQDKIKEFYNWSKNYNWK</sequence>
<feature type="chain" id="PRO_5044781998" evidence="4">
    <location>
        <begin position="18"/>
        <end position="347"/>
    </location>
</feature>
<evidence type="ECO:0000256" key="2">
    <source>
        <dbReference type="ARBA" id="ARBA00022803"/>
    </source>
</evidence>
<dbReference type="RefSeq" id="WP_078795929.1">
    <property type="nucleotide sequence ID" value="NZ_JAUCQJ010000001.1"/>
</dbReference>
<name>A0ABD5B0A4_ELIMR</name>
<feature type="signal peptide" evidence="4">
    <location>
        <begin position="1"/>
        <end position="17"/>
    </location>
</feature>
<dbReference type="PANTHER" id="PTHR44943">
    <property type="entry name" value="CELLULOSE SYNTHASE OPERON PROTEIN C"/>
    <property type="match status" value="1"/>
</dbReference>
<feature type="repeat" description="TPR" evidence="3">
    <location>
        <begin position="23"/>
        <end position="56"/>
    </location>
</feature>
<protein>
    <submittedName>
        <fullName evidence="5">Tetratricopeptide repeat protein</fullName>
    </submittedName>
</protein>
<organism evidence="5 6">
    <name type="scientific">Elizabethkingia miricola</name>
    <name type="common">Chryseobacterium miricola</name>
    <dbReference type="NCBI Taxonomy" id="172045"/>
    <lineage>
        <taxon>Bacteria</taxon>
        <taxon>Pseudomonadati</taxon>
        <taxon>Bacteroidota</taxon>
        <taxon>Flavobacteriia</taxon>
        <taxon>Flavobacteriales</taxon>
        <taxon>Weeksellaceae</taxon>
        <taxon>Elizabethkingia</taxon>
    </lineage>
</organism>
<dbReference type="AlphaFoldDB" id="A0ABD5B0A4"/>
<dbReference type="PROSITE" id="PS50005">
    <property type="entry name" value="TPR"/>
    <property type="match status" value="3"/>
</dbReference>
<evidence type="ECO:0000313" key="5">
    <source>
        <dbReference type="EMBL" id="MDQ8747289.1"/>
    </source>
</evidence>
<gene>
    <name evidence="5" type="ORF">QT385_01455</name>
</gene>
<evidence type="ECO:0000313" key="6">
    <source>
        <dbReference type="Proteomes" id="UP001239265"/>
    </source>
</evidence>
<evidence type="ECO:0000256" key="3">
    <source>
        <dbReference type="PROSITE-ProRule" id="PRU00339"/>
    </source>
</evidence>
<dbReference type="Proteomes" id="UP001239265">
    <property type="component" value="Unassembled WGS sequence"/>
</dbReference>
<dbReference type="InterPro" id="IPR019734">
    <property type="entry name" value="TPR_rpt"/>
</dbReference>
<evidence type="ECO:0000256" key="1">
    <source>
        <dbReference type="ARBA" id="ARBA00022737"/>
    </source>
</evidence>
<keyword evidence="4" id="KW-0732">Signal</keyword>
<keyword evidence="1" id="KW-0677">Repeat</keyword>
<feature type="repeat" description="TPR" evidence="3">
    <location>
        <begin position="127"/>
        <end position="160"/>
    </location>
</feature>
<reference evidence="5 6" key="1">
    <citation type="submission" date="2023-06" db="EMBL/GenBank/DDBJ databases">
        <title>Nosocomial Elizabethkingia miricola genome.</title>
        <authorList>
            <person name="Morgado S."/>
            <person name="Fonseca E."/>
            <person name="Freitas F."/>
            <person name="Vicente A.C."/>
        </authorList>
    </citation>
    <scope>NUCLEOTIDE SEQUENCE [LARGE SCALE GENOMIC DNA]</scope>
    <source>
        <strain evidence="5 6">EM15</strain>
    </source>
</reference>
<dbReference type="InterPro" id="IPR011990">
    <property type="entry name" value="TPR-like_helical_dom_sf"/>
</dbReference>
<dbReference type="SUPFAM" id="SSF48452">
    <property type="entry name" value="TPR-like"/>
    <property type="match status" value="1"/>
</dbReference>
<feature type="repeat" description="TPR" evidence="3">
    <location>
        <begin position="93"/>
        <end position="126"/>
    </location>
</feature>
<accession>A0ABD5B0A4</accession>
<evidence type="ECO:0000256" key="4">
    <source>
        <dbReference type="SAM" id="SignalP"/>
    </source>
</evidence>
<dbReference type="Pfam" id="PF14559">
    <property type="entry name" value="TPR_19"/>
    <property type="match status" value="1"/>
</dbReference>
<dbReference type="EMBL" id="JAUCQJ010000001">
    <property type="protein sequence ID" value="MDQ8747289.1"/>
    <property type="molecule type" value="Genomic_DNA"/>
</dbReference>
<keyword evidence="2 3" id="KW-0802">TPR repeat</keyword>
<dbReference type="InterPro" id="IPR051685">
    <property type="entry name" value="Ycf3/AcsC/BcsC/TPR_MFPF"/>
</dbReference>
<comment type="caution">
    <text evidence="5">The sequence shown here is derived from an EMBL/GenBank/DDBJ whole genome shotgun (WGS) entry which is preliminary data.</text>
</comment>
<dbReference type="PANTHER" id="PTHR44943:SF8">
    <property type="entry name" value="TPR REPEAT-CONTAINING PROTEIN MJ0263"/>
    <property type="match status" value="1"/>
</dbReference>
<proteinExistence type="predicted"/>